<dbReference type="Gene3D" id="3.30.420.10">
    <property type="entry name" value="Ribonuclease H-like superfamily/Ribonuclease H"/>
    <property type="match status" value="1"/>
</dbReference>
<dbReference type="SUPFAM" id="SSF53098">
    <property type="entry name" value="Ribonuclease H-like"/>
    <property type="match status" value="1"/>
</dbReference>
<dbReference type="Pfam" id="PF13966">
    <property type="entry name" value="zf-RVT"/>
    <property type="match status" value="1"/>
</dbReference>
<dbReference type="InterPro" id="IPR044730">
    <property type="entry name" value="RNase_H-like_dom_plant"/>
</dbReference>
<protein>
    <submittedName>
        <fullName evidence="3">Uncharacterized protein LOC116192475</fullName>
    </submittedName>
</protein>
<sequence>MVLVVINERHNLYIIYNYKIVRRINVVAPNLSCSTLLRVAAQQPPVPELGDNYISWALEPSGIFSVKTAYSLLAEPLWSMKEPIWRLVWQWRGPQRIRIFLWLVAHEKLLTNSLRVSRHLAVSGLCDFCSSTAETILHVLRDCPGTRSAWYRLVPRNIRDRFFSEPLKPWLMLNLGSCDEKWSTLFGVACWLLWGWRNKGLFEQDFVRPRDEVRAIRATAHNFEHARDLRSNTSQPRREWRWIQWRRPPPGWVKVNTDGASRGNPGIAGAGGLLRNDDGHWICGFLHNVGFATSTIAELWGALVGLQLAWDRGYRHVVLELDSQVVQRLLSDGSTHNQCLEPLVSSISDILHRDWHLEVSHTYREGNACADWMARWAVSFSLGSHFLVAPPIGLHALLEGDLAGASLPRYCVA</sequence>
<dbReference type="InterPro" id="IPR012337">
    <property type="entry name" value="RNaseH-like_sf"/>
</dbReference>
<dbReference type="OrthoDB" id="1752183at2759"/>
<evidence type="ECO:0000259" key="1">
    <source>
        <dbReference type="PROSITE" id="PS50879"/>
    </source>
</evidence>
<evidence type="ECO:0000313" key="2">
    <source>
        <dbReference type="Proteomes" id="UP000515151"/>
    </source>
</evidence>
<dbReference type="Proteomes" id="UP000515151">
    <property type="component" value="Chromosome 1"/>
</dbReference>
<dbReference type="PROSITE" id="PS50879">
    <property type="entry name" value="RNASE_H_1"/>
    <property type="match status" value="1"/>
</dbReference>
<accession>A0A6P8C599</accession>
<dbReference type="AlphaFoldDB" id="A0A6P8C599"/>
<dbReference type="RefSeq" id="XP_031376896.1">
    <property type="nucleotide sequence ID" value="XM_031521036.1"/>
</dbReference>
<dbReference type="GO" id="GO:0003676">
    <property type="term" value="F:nucleic acid binding"/>
    <property type="evidence" value="ECO:0007669"/>
    <property type="project" value="InterPro"/>
</dbReference>
<dbReference type="Pfam" id="PF13456">
    <property type="entry name" value="RVT_3"/>
    <property type="match status" value="1"/>
</dbReference>
<dbReference type="CDD" id="cd06222">
    <property type="entry name" value="RNase_H_like"/>
    <property type="match status" value="1"/>
</dbReference>
<reference evidence="2" key="1">
    <citation type="journal article" date="2020" name="Plant Biotechnol. J.">
        <title>The pomegranate (Punica granatum L.) draft genome dissects genetic divergence between soft- and hard-seeded cultivars.</title>
        <authorList>
            <person name="Luo X."/>
            <person name="Li H."/>
            <person name="Wu Z."/>
            <person name="Yao W."/>
            <person name="Zhao P."/>
            <person name="Cao D."/>
            <person name="Yu H."/>
            <person name="Li K."/>
            <person name="Poudel K."/>
            <person name="Zhao D."/>
            <person name="Zhang F."/>
            <person name="Xia X."/>
            <person name="Chen L."/>
            <person name="Wang Q."/>
            <person name="Jing D."/>
            <person name="Cao S."/>
        </authorList>
    </citation>
    <scope>NUCLEOTIDE SEQUENCE [LARGE SCALE GENOMIC DNA]</scope>
    <source>
        <strain evidence="2">cv. Tunisia</strain>
    </source>
</reference>
<dbReference type="GO" id="GO:0004523">
    <property type="term" value="F:RNA-DNA hybrid ribonuclease activity"/>
    <property type="evidence" value="ECO:0007669"/>
    <property type="project" value="InterPro"/>
</dbReference>
<evidence type="ECO:0000313" key="3">
    <source>
        <dbReference type="RefSeq" id="XP_031376896.1"/>
    </source>
</evidence>
<dbReference type="InterPro" id="IPR036397">
    <property type="entry name" value="RNaseH_sf"/>
</dbReference>
<proteinExistence type="predicted"/>
<dbReference type="PANTHER" id="PTHR47723">
    <property type="entry name" value="OS05G0353850 PROTEIN"/>
    <property type="match status" value="1"/>
</dbReference>
<feature type="domain" description="RNase H type-1" evidence="1">
    <location>
        <begin position="249"/>
        <end position="379"/>
    </location>
</feature>
<organism evidence="2 3">
    <name type="scientific">Punica granatum</name>
    <name type="common">Pomegranate</name>
    <dbReference type="NCBI Taxonomy" id="22663"/>
    <lineage>
        <taxon>Eukaryota</taxon>
        <taxon>Viridiplantae</taxon>
        <taxon>Streptophyta</taxon>
        <taxon>Embryophyta</taxon>
        <taxon>Tracheophyta</taxon>
        <taxon>Spermatophyta</taxon>
        <taxon>Magnoliopsida</taxon>
        <taxon>eudicotyledons</taxon>
        <taxon>Gunneridae</taxon>
        <taxon>Pentapetalae</taxon>
        <taxon>rosids</taxon>
        <taxon>malvids</taxon>
        <taxon>Myrtales</taxon>
        <taxon>Lythraceae</taxon>
        <taxon>Punica</taxon>
    </lineage>
</organism>
<dbReference type="PANTHER" id="PTHR47723:SF13">
    <property type="entry name" value="PUTATIVE-RELATED"/>
    <property type="match status" value="1"/>
</dbReference>
<keyword evidence="2" id="KW-1185">Reference proteome</keyword>
<name>A0A6P8C599_PUNGR</name>
<dbReference type="GeneID" id="116192475"/>
<gene>
    <name evidence="3" type="primary">LOC116192475</name>
</gene>
<reference evidence="3" key="2">
    <citation type="submission" date="2025-08" db="UniProtKB">
        <authorList>
            <consortium name="RefSeq"/>
        </authorList>
    </citation>
    <scope>IDENTIFICATION</scope>
    <source>
        <tissue evidence="3">Leaf</tissue>
    </source>
</reference>
<dbReference type="InterPro" id="IPR053151">
    <property type="entry name" value="RNase_H-like"/>
</dbReference>
<dbReference type="InterPro" id="IPR026960">
    <property type="entry name" value="RVT-Znf"/>
</dbReference>
<dbReference type="InterPro" id="IPR002156">
    <property type="entry name" value="RNaseH_domain"/>
</dbReference>